<name>A0AA37HV93_SEGBR</name>
<dbReference type="Proteomes" id="UP000216189">
    <property type="component" value="Unassembled WGS sequence"/>
</dbReference>
<keyword evidence="2" id="KW-0012">Acyltransferase</keyword>
<dbReference type="RefSeq" id="WP_006283411.1">
    <property type="nucleotide sequence ID" value="NZ_BPTR01000001.1"/>
</dbReference>
<dbReference type="GO" id="GO:0016747">
    <property type="term" value="F:acyltransferase activity, transferring groups other than amino-acyl groups"/>
    <property type="evidence" value="ECO:0007669"/>
    <property type="project" value="InterPro"/>
</dbReference>
<dbReference type="EMBL" id="NPJF01000067">
    <property type="protein sequence ID" value="OYP53210.1"/>
    <property type="molecule type" value="Genomic_DNA"/>
</dbReference>
<reference evidence="5 6" key="1">
    <citation type="submission" date="2017-08" db="EMBL/GenBank/DDBJ databases">
        <title>Comparative genomics of non-oral Prevotella species.</title>
        <authorList>
            <person name="Accetto T."/>
            <person name="Nograsek B."/>
            <person name="Avgustin G."/>
        </authorList>
    </citation>
    <scope>NUCLEOTIDE SEQUENCE [LARGE SCALE GENOMIC DNA]</scope>
    <source>
        <strain evidence="5 6">TC1-1</strain>
    </source>
</reference>
<evidence type="ECO:0000313" key="4">
    <source>
        <dbReference type="EMBL" id="GJG26339.1"/>
    </source>
</evidence>
<proteinExistence type="predicted"/>
<evidence type="ECO:0000313" key="6">
    <source>
        <dbReference type="Proteomes" id="UP000216189"/>
    </source>
</evidence>
<dbReference type="Proteomes" id="UP000887043">
    <property type="component" value="Unassembled WGS sequence"/>
</dbReference>
<dbReference type="EMBL" id="BPTR01000001">
    <property type="protein sequence ID" value="GJG26339.1"/>
    <property type="molecule type" value="Genomic_DNA"/>
</dbReference>
<protein>
    <submittedName>
        <fullName evidence="5">GNAT family N-acetyltransferase</fullName>
    </submittedName>
</protein>
<dbReference type="InterPro" id="IPR050680">
    <property type="entry name" value="YpeA/RimI_acetyltransf"/>
</dbReference>
<evidence type="ECO:0000313" key="7">
    <source>
        <dbReference type="Proteomes" id="UP000887043"/>
    </source>
</evidence>
<dbReference type="CDD" id="cd04301">
    <property type="entry name" value="NAT_SF"/>
    <property type="match status" value="1"/>
</dbReference>
<dbReference type="InterPro" id="IPR000182">
    <property type="entry name" value="GNAT_dom"/>
</dbReference>
<dbReference type="AlphaFoldDB" id="A0AA37HV93"/>
<evidence type="ECO:0000259" key="3">
    <source>
        <dbReference type="PROSITE" id="PS51186"/>
    </source>
</evidence>
<evidence type="ECO:0000256" key="2">
    <source>
        <dbReference type="ARBA" id="ARBA00023315"/>
    </source>
</evidence>
<keyword evidence="1" id="KW-0808">Transferase</keyword>
<organism evidence="4 7">
    <name type="scientific">Segatella bryantii</name>
    <name type="common">Prevotella bryantii</name>
    <dbReference type="NCBI Taxonomy" id="77095"/>
    <lineage>
        <taxon>Bacteria</taxon>
        <taxon>Pseudomonadati</taxon>
        <taxon>Bacteroidota</taxon>
        <taxon>Bacteroidia</taxon>
        <taxon>Bacteroidales</taxon>
        <taxon>Prevotellaceae</taxon>
        <taxon>Segatella</taxon>
    </lineage>
</organism>
<evidence type="ECO:0000256" key="1">
    <source>
        <dbReference type="ARBA" id="ARBA00022679"/>
    </source>
</evidence>
<dbReference type="PROSITE" id="PS51186">
    <property type="entry name" value="GNAT"/>
    <property type="match status" value="1"/>
</dbReference>
<reference evidence="4" key="2">
    <citation type="submission" date="2021-08" db="EMBL/GenBank/DDBJ databases">
        <title>Prevotella lacticifex sp. nov., isolated from rumen of cow.</title>
        <authorList>
            <person name="Shinkai T."/>
            <person name="Ikeyama N."/>
            <person name="Kumagai M."/>
            <person name="Ohmori H."/>
            <person name="Sakamoto M."/>
            <person name="Ohkuma M."/>
            <person name="Mitsumori M."/>
        </authorList>
    </citation>
    <scope>NUCLEOTIDE SEQUENCE</scope>
    <source>
        <strain evidence="4">DSM 11371</strain>
    </source>
</reference>
<dbReference type="InterPro" id="IPR016181">
    <property type="entry name" value="Acyl_CoA_acyltransferase"/>
</dbReference>
<dbReference type="Pfam" id="PF00583">
    <property type="entry name" value="Acetyltransf_1"/>
    <property type="match status" value="1"/>
</dbReference>
<dbReference type="SUPFAM" id="SSF55729">
    <property type="entry name" value="Acyl-CoA N-acyltransferases (Nat)"/>
    <property type="match status" value="1"/>
</dbReference>
<keyword evidence="6" id="KW-1185">Reference proteome</keyword>
<dbReference type="GeneID" id="72480624"/>
<accession>A0AA37HV93</accession>
<evidence type="ECO:0000313" key="5">
    <source>
        <dbReference type="EMBL" id="OYP53210.1"/>
    </source>
</evidence>
<gene>
    <name evidence="5" type="ORF">CIK91_13520</name>
    <name evidence="4" type="ORF">PRRU23_00390</name>
</gene>
<dbReference type="Gene3D" id="3.40.630.30">
    <property type="match status" value="1"/>
</dbReference>
<feature type="domain" description="N-acetyltransferase" evidence="3">
    <location>
        <begin position="1"/>
        <end position="189"/>
    </location>
</feature>
<comment type="caution">
    <text evidence="4">The sequence shown here is derived from an EMBL/GenBank/DDBJ whole genome shotgun (WGS) entry which is preliminary data.</text>
</comment>
<sequence>MNIQQACKEQAPEIASLIMEAMNYECCQNFAGPHHSLRDFYLCMVNLVGREDSQYSYLNTEVATDDNGMVVGICVTYDGGDLYSLRQAFIDEAKLRFGMDYSDMDPETQSGELYVDSLCVHAEYRGQGIATALLRSAIHKAAEYHIQAVGLLVDQGNPKAEQLYKKVGFRYVNDTEWGGHPMKHLVYTL</sequence>
<dbReference type="PANTHER" id="PTHR43420">
    <property type="entry name" value="ACETYLTRANSFERASE"/>
    <property type="match status" value="1"/>
</dbReference>